<reference evidence="2 3" key="1">
    <citation type="submission" date="2014-06" db="EMBL/GenBank/DDBJ databases">
        <title>Whole Genome Sequences of Three Symbiotic Endozoicomonas Bacteria.</title>
        <authorList>
            <person name="Neave M.J."/>
            <person name="Apprill A."/>
            <person name="Voolstra C.R."/>
        </authorList>
    </citation>
    <scope>NUCLEOTIDE SEQUENCE [LARGE SCALE GENOMIC DNA]</scope>
    <source>
        <strain evidence="2 3">LMG 24815</strain>
    </source>
</reference>
<accession>A0A081N1E6</accession>
<feature type="transmembrane region" description="Helical" evidence="1">
    <location>
        <begin position="20"/>
        <end position="45"/>
    </location>
</feature>
<protein>
    <submittedName>
        <fullName evidence="2">Uncharacterized protein</fullName>
    </submittedName>
</protein>
<evidence type="ECO:0000313" key="2">
    <source>
        <dbReference type="EMBL" id="KEQ12269.1"/>
    </source>
</evidence>
<dbReference type="RefSeq" id="WP_034877628.1">
    <property type="nucleotide sequence ID" value="NZ_JOKG01000004.1"/>
</dbReference>
<keyword evidence="1" id="KW-0812">Transmembrane</keyword>
<gene>
    <name evidence="2" type="ORF">GZ77_17000</name>
</gene>
<sequence length="115" mass="12469">MEVVMLASFEQFLIGSPDWLVLLTLISAILPLTILPVTVLGLFSAKSCNKPRAYLRLMYLMLPWIPFAALAGAFIMSLSNLLLGMVIGLIFVVVRLYFVFMNSASNGLNAAAAAS</sequence>
<keyword evidence="1" id="KW-1133">Transmembrane helix</keyword>
<organism evidence="2 3">
    <name type="scientific">Endozoicomonas montiporae</name>
    <dbReference type="NCBI Taxonomy" id="1027273"/>
    <lineage>
        <taxon>Bacteria</taxon>
        <taxon>Pseudomonadati</taxon>
        <taxon>Pseudomonadota</taxon>
        <taxon>Gammaproteobacteria</taxon>
        <taxon>Oceanospirillales</taxon>
        <taxon>Endozoicomonadaceae</taxon>
        <taxon>Endozoicomonas</taxon>
    </lineage>
</organism>
<evidence type="ECO:0000256" key="1">
    <source>
        <dbReference type="SAM" id="Phobius"/>
    </source>
</evidence>
<dbReference type="EMBL" id="JOKG01000004">
    <property type="protein sequence ID" value="KEQ12269.1"/>
    <property type="molecule type" value="Genomic_DNA"/>
</dbReference>
<feature type="transmembrane region" description="Helical" evidence="1">
    <location>
        <begin position="81"/>
        <end position="100"/>
    </location>
</feature>
<proteinExistence type="predicted"/>
<name>A0A081N1E6_9GAMM</name>
<evidence type="ECO:0000313" key="3">
    <source>
        <dbReference type="Proteomes" id="UP000028006"/>
    </source>
</evidence>
<feature type="transmembrane region" description="Helical" evidence="1">
    <location>
        <begin position="57"/>
        <end position="75"/>
    </location>
</feature>
<dbReference type="AlphaFoldDB" id="A0A081N1E6"/>
<dbReference type="Proteomes" id="UP000028006">
    <property type="component" value="Unassembled WGS sequence"/>
</dbReference>
<keyword evidence="3" id="KW-1185">Reference proteome</keyword>
<keyword evidence="1" id="KW-0472">Membrane</keyword>
<comment type="caution">
    <text evidence="2">The sequence shown here is derived from an EMBL/GenBank/DDBJ whole genome shotgun (WGS) entry which is preliminary data.</text>
</comment>